<keyword evidence="3" id="KW-0804">Transcription</keyword>
<dbReference type="Pfam" id="PF00486">
    <property type="entry name" value="Trans_reg_C"/>
    <property type="match status" value="1"/>
</dbReference>
<reference evidence="6 7" key="1">
    <citation type="submission" date="2021-03" db="EMBL/GenBank/DDBJ databases">
        <title>Enterococcal diversity collection.</title>
        <authorList>
            <person name="Gilmore M.S."/>
            <person name="Schwartzman J."/>
            <person name="Van Tyne D."/>
            <person name="Martin M."/>
            <person name="Earl A.M."/>
            <person name="Manson A.L."/>
            <person name="Straub T."/>
            <person name="Salamzade R."/>
            <person name="Saavedra J."/>
            <person name="Lebreton F."/>
            <person name="Prichula J."/>
            <person name="Schaufler K."/>
            <person name="Gaca A."/>
            <person name="Sgardioli B."/>
            <person name="Wagenaar J."/>
            <person name="Strong T."/>
        </authorList>
    </citation>
    <scope>NUCLEOTIDE SEQUENCE [LARGE SCALE GENOMIC DNA]</scope>
    <source>
        <strain evidence="6 7">MJM16</strain>
    </source>
</reference>
<keyword evidence="1" id="KW-0805">Transcription regulation</keyword>
<accession>A0ABS3HDA6</accession>
<sequence>MKSVLLLTKSPMSEQALEQQLQCLDCEVYTSRNTLDRYLSGDGNPRFVNNFDIVLLSDTVSKNEMAQLIPELNDSHAFIFRRADASLSEEEKRSWSKYSNFYWINQENSLEELRELIDQTGVRGHRLSSGTNIVPLNWKQEKELSKFVLSTNERKLLILLYQANGTVLSREHLSLALWNQPKSNSTMAQLSTITNRLRLKLANQGVIGDTIVTVWGFGYKLTDEFYDQVSYREPVLDEM</sequence>
<dbReference type="Proteomes" id="UP000664495">
    <property type="component" value="Unassembled WGS sequence"/>
</dbReference>
<dbReference type="InterPro" id="IPR016032">
    <property type="entry name" value="Sig_transdc_resp-reg_C-effctor"/>
</dbReference>
<evidence type="ECO:0000259" key="5">
    <source>
        <dbReference type="PROSITE" id="PS51755"/>
    </source>
</evidence>
<dbReference type="InterPro" id="IPR001867">
    <property type="entry name" value="OmpR/PhoB-type_DNA-bd"/>
</dbReference>
<proteinExistence type="predicted"/>
<dbReference type="SMART" id="SM00862">
    <property type="entry name" value="Trans_reg_C"/>
    <property type="match status" value="1"/>
</dbReference>
<evidence type="ECO:0000256" key="1">
    <source>
        <dbReference type="ARBA" id="ARBA00023015"/>
    </source>
</evidence>
<feature type="DNA-binding region" description="OmpR/PhoB-type" evidence="4">
    <location>
        <begin position="118"/>
        <end position="223"/>
    </location>
</feature>
<evidence type="ECO:0000256" key="3">
    <source>
        <dbReference type="ARBA" id="ARBA00023163"/>
    </source>
</evidence>
<name>A0ABS3HDA6_9ENTE</name>
<evidence type="ECO:0000256" key="4">
    <source>
        <dbReference type="PROSITE-ProRule" id="PRU01091"/>
    </source>
</evidence>
<evidence type="ECO:0000313" key="7">
    <source>
        <dbReference type="Proteomes" id="UP000664495"/>
    </source>
</evidence>
<comment type="caution">
    <text evidence="6">The sequence shown here is derived from an EMBL/GenBank/DDBJ whole genome shotgun (WGS) entry which is preliminary data.</text>
</comment>
<feature type="domain" description="OmpR/PhoB-type" evidence="5">
    <location>
        <begin position="118"/>
        <end position="223"/>
    </location>
</feature>
<gene>
    <name evidence="6" type="ORF">JZO85_02800</name>
</gene>
<protein>
    <submittedName>
        <fullName evidence="6">Winged helix-turn-helix domain-containing protein</fullName>
    </submittedName>
</protein>
<keyword evidence="2 4" id="KW-0238">DNA-binding</keyword>
<dbReference type="SUPFAM" id="SSF46894">
    <property type="entry name" value="C-terminal effector domain of the bipartite response regulators"/>
    <property type="match status" value="1"/>
</dbReference>
<evidence type="ECO:0000313" key="6">
    <source>
        <dbReference type="EMBL" id="MBO0451178.1"/>
    </source>
</evidence>
<dbReference type="RefSeq" id="WP_207106984.1">
    <property type="nucleotide sequence ID" value="NZ_JAFLVR010000005.1"/>
</dbReference>
<dbReference type="InterPro" id="IPR036388">
    <property type="entry name" value="WH-like_DNA-bd_sf"/>
</dbReference>
<dbReference type="Gene3D" id="1.10.10.10">
    <property type="entry name" value="Winged helix-like DNA-binding domain superfamily/Winged helix DNA-binding domain"/>
    <property type="match status" value="1"/>
</dbReference>
<organism evidence="6 7">
    <name type="scientific">Candidatus Enterococcus murrayae</name>
    <dbReference type="NCBI Taxonomy" id="2815321"/>
    <lineage>
        <taxon>Bacteria</taxon>
        <taxon>Bacillati</taxon>
        <taxon>Bacillota</taxon>
        <taxon>Bacilli</taxon>
        <taxon>Lactobacillales</taxon>
        <taxon>Enterococcaceae</taxon>
        <taxon>Enterococcus</taxon>
    </lineage>
</organism>
<dbReference type="EMBL" id="JAFLVR010000005">
    <property type="protein sequence ID" value="MBO0451178.1"/>
    <property type="molecule type" value="Genomic_DNA"/>
</dbReference>
<dbReference type="CDD" id="cd00383">
    <property type="entry name" value="trans_reg_C"/>
    <property type="match status" value="1"/>
</dbReference>
<dbReference type="PROSITE" id="PS51755">
    <property type="entry name" value="OMPR_PHOB"/>
    <property type="match status" value="1"/>
</dbReference>
<keyword evidence="7" id="KW-1185">Reference proteome</keyword>
<evidence type="ECO:0000256" key="2">
    <source>
        <dbReference type="ARBA" id="ARBA00023125"/>
    </source>
</evidence>